<reference evidence="1 2" key="1">
    <citation type="journal article" date="2014" name="PLoS ONE">
        <title>Grimontia indica AK16(T), sp. nov., Isolated from a Seawater Sample Reports the Presence of Pathogenic Genes Similar to Vibrio Genus.</title>
        <authorList>
            <person name="Singh A."/>
            <person name="Vaidya B."/>
            <person name="Khatri I."/>
            <person name="Srinivas T.N."/>
            <person name="Subramanian S."/>
            <person name="Korpole S."/>
            <person name="Pinnaka A.K."/>
        </authorList>
    </citation>
    <scope>NUCLEOTIDE SEQUENCE [LARGE SCALE GENOMIC DNA]</scope>
    <source>
        <strain evidence="1 2">AK16</strain>
    </source>
</reference>
<dbReference type="EMBL" id="ANFM02000027">
    <property type="protein sequence ID" value="EOD78788.1"/>
    <property type="molecule type" value="Genomic_DNA"/>
</dbReference>
<evidence type="ECO:0000313" key="2">
    <source>
        <dbReference type="Proteomes" id="UP000011223"/>
    </source>
</evidence>
<comment type="caution">
    <text evidence="1">The sequence shown here is derived from an EMBL/GenBank/DDBJ whole genome shotgun (WGS) entry which is preliminary data.</text>
</comment>
<accession>R1GRC5</accession>
<dbReference type="Proteomes" id="UP000011223">
    <property type="component" value="Unassembled WGS sequence"/>
</dbReference>
<name>R1GRC5_9GAMM</name>
<evidence type="ECO:0000313" key="1">
    <source>
        <dbReference type="EMBL" id="EOD78788.1"/>
    </source>
</evidence>
<organism evidence="1 2">
    <name type="scientific">Grimontia indica</name>
    <dbReference type="NCBI Taxonomy" id="1056512"/>
    <lineage>
        <taxon>Bacteria</taxon>
        <taxon>Pseudomonadati</taxon>
        <taxon>Pseudomonadota</taxon>
        <taxon>Gammaproteobacteria</taxon>
        <taxon>Vibrionales</taxon>
        <taxon>Vibrionaceae</taxon>
        <taxon>Grimontia</taxon>
    </lineage>
</organism>
<gene>
    <name evidence="1" type="ORF">D515_02294</name>
</gene>
<protein>
    <submittedName>
        <fullName evidence="1">Uncharacterized protein</fullName>
    </submittedName>
</protein>
<keyword evidence="2" id="KW-1185">Reference proteome</keyword>
<dbReference type="AlphaFoldDB" id="R1GRC5"/>
<proteinExistence type="predicted"/>
<sequence>MIEMKELECFSRLRLSGFFHFESQIKGNIPKRPEDAGFSEIDWRCDRGVPLQV</sequence>